<evidence type="ECO:0000313" key="3">
    <source>
        <dbReference type="EMBL" id="MBP2355016.1"/>
    </source>
</evidence>
<comment type="caution">
    <text evidence="3">The sequence shown here is derived from an EMBL/GenBank/DDBJ whole genome shotgun (WGS) entry which is preliminary data.</text>
</comment>
<keyword evidence="1" id="KW-0378">Hydrolase</keyword>
<name>A0ABS4UTX9_9ACTN</name>
<proteinExistence type="predicted"/>
<dbReference type="SUPFAM" id="SSF55545">
    <property type="entry name" value="beta-N-acetylhexosaminidase-like domain"/>
    <property type="match status" value="1"/>
</dbReference>
<feature type="region of interest" description="Disordered" evidence="2">
    <location>
        <begin position="1"/>
        <end position="21"/>
    </location>
</feature>
<dbReference type="EMBL" id="JAGINT010000002">
    <property type="protein sequence ID" value="MBP2355016.1"/>
    <property type="molecule type" value="Genomic_DNA"/>
</dbReference>
<dbReference type="Proteomes" id="UP000755585">
    <property type="component" value="Unassembled WGS sequence"/>
</dbReference>
<protein>
    <submittedName>
        <fullName evidence="3">Uncharacterized protein</fullName>
    </submittedName>
</protein>
<sequence length="735" mass="80811">MGTRSGQEQPADQAEPAYGFRRRLETVHRTDRRDPAANARGDEVVIDDRWRIVLRPDAGAVVRHAAADLSDYFSASMDLRLPIVEEAVTDGRAEAAGGPAIFVATASDIPGLLPAGIADRGYTVTIEPQRIVVCGATDRGAAQACYHLEDCMNLRGAPFLSPGTQTREPLFEPRMTHSGWGLDSFPDAYLNQIAHAGMDSILVFATGPDRTPDAFTHRQPSRHSPGQLCDFNELVDRCAGFGLDVYLYAYFHGARPVHPDDPEADAFFDRTYGALFEACPRAKGIVLVGESVEFPSLDPRTNGRLRLDPAPDGLPSDKPLPGWWPCADFPQWVTKVRDACRRYNAEAEVIFWTYNWGWAPEEDRLRLVESLPKDVVLQATFEMFEPVEHDGVRSVCVDYTASFVGPGRYFASEAAAANRRGMPLYSMVNTGGLTWDLGVVPYQPIPQRWSERHSAVLAAKRDWGLTGLMENHHYGWWPSFVSELAKWAYWAPSPDPEDLLAAIASRDFGAAAEDALAGWRLWSEAAGDHVPSDGDQYGPLRIGPAYPLTLFSRPALPVSDDAMFGDLIVQIPYEPDHHNTVPATANARRIRAEITALERMIGRWDAGVSCVDRAAAAAPAYRQEAAAELAGLGRFIGCCLRTALHTKQWWLLKAQLLVTADTAAAEALVAALCAVGEAEVANAEAAIPLVEADSRLGWEPSMEYIGDADHIRWKLAHLRHALDLEVPAYRTTLHI</sequence>
<keyword evidence="4" id="KW-1185">Reference proteome</keyword>
<dbReference type="InterPro" id="IPR029018">
    <property type="entry name" value="Hex-like_dom2"/>
</dbReference>
<dbReference type="Gene3D" id="3.30.379.10">
    <property type="entry name" value="Chitobiase/beta-hexosaminidase domain 2-like"/>
    <property type="match status" value="1"/>
</dbReference>
<evidence type="ECO:0000256" key="1">
    <source>
        <dbReference type="ARBA" id="ARBA00022801"/>
    </source>
</evidence>
<evidence type="ECO:0000256" key="2">
    <source>
        <dbReference type="SAM" id="MobiDB-lite"/>
    </source>
</evidence>
<gene>
    <name evidence="3" type="ORF">JOF29_006126</name>
</gene>
<organism evidence="3 4">
    <name type="scientific">Kribbella aluminosa</name>
    <dbReference type="NCBI Taxonomy" id="416017"/>
    <lineage>
        <taxon>Bacteria</taxon>
        <taxon>Bacillati</taxon>
        <taxon>Actinomycetota</taxon>
        <taxon>Actinomycetes</taxon>
        <taxon>Propionibacteriales</taxon>
        <taxon>Kribbellaceae</taxon>
        <taxon>Kribbella</taxon>
    </lineage>
</organism>
<evidence type="ECO:0000313" key="4">
    <source>
        <dbReference type="Proteomes" id="UP000755585"/>
    </source>
</evidence>
<dbReference type="RefSeq" id="WP_209697742.1">
    <property type="nucleotide sequence ID" value="NZ_BAAAVU010000015.1"/>
</dbReference>
<reference evidence="3 4" key="1">
    <citation type="submission" date="2021-03" db="EMBL/GenBank/DDBJ databases">
        <title>Sequencing the genomes of 1000 actinobacteria strains.</title>
        <authorList>
            <person name="Klenk H.-P."/>
        </authorList>
    </citation>
    <scope>NUCLEOTIDE SEQUENCE [LARGE SCALE GENOMIC DNA]</scope>
    <source>
        <strain evidence="3 4">DSM 18824</strain>
    </source>
</reference>
<dbReference type="InterPro" id="IPR017853">
    <property type="entry name" value="GH"/>
</dbReference>
<accession>A0ABS4UTX9</accession>
<dbReference type="SUPFAM" id="SSF51445">
    <property type="entry name" value="(Trans)glycosidases"/>
    <property type="match status" value="1"/>
</dbReference>
<feature type="compositionally biased region" description="Polar residues" evidence="2">
    <location>
        <begin position="1"/>
        <end position="10"/>
    </location>
</feature>